<gene>
    <name evidence="2" type="ORF">BLA24064_00663</name>
    <name evidence="1" type="ORF">F7R21_00145</name>
</gene>
<keyword evidence="3" id="KW-1185">Reference proteome</keyword>
<dbReference type="Proteomes" id="UP000494222">
    <property type="component" value="Unassembled WGS sequence"/>
</dbReference>
<dbReference type="GeneID" id="99787940"/>
<protein>
    <recommendedName>
        <fullName evidence="5">Immunity 49 family protein</fullName>
    </recommendedName>
</protein>
<evidence type="ECO:0000313" key="4">
    <source>
        <dbReference type="Proteomes" id="UP000494222"/>
    </source>
</evidence>
<dbReference type="RefSeq" id="WP_151062304.1">
    <property type="nucleotide sequence ID" value="NZ_CABVPL010000003.1"/>
</dbReference>
<dbReference type="EMBL" id="VZOJ01000001">
    <property type="protein sequence ID" value="KAB0644775.1"/>
    <property type="molecule type" value="Genomic_DNA"/>
</dbReference>
<dbReference type="Proteomes" id="UP000430232">
    <property type="component" value="Unassembled WGS sequence"/>
</dbReference>
<proteinExistence type="predicted"/>
<reference evidence="1 3" key="1">
    <citation type="submission" date="2019-09" db="EMBL/GenBank/DDBJ databases">
        <title>Draft genome sequences of 48 bacterial type strains from the CCUG.</title>
        <authorList>
            <person name="Tunovic T."/>
            <person name="Pineiro-Iglesias B."/>
            <person name="Unosson C."/>
            <person name="Inganas E."/>
            <person name="Ohlen M."/>
            <person name="Cardew S."/>
            <person name="Jensie-Markopoulos S."/>
            <person name="Salva-Serra F."/>
            <person name="Jaen-Luchoro D."/>
            <person name="Karlsson R."/>
            <person name="Svensson-Stadler L."/>
            <person name="Chun J."/>
            <person name="Moore E."/>
        </authorList>
    </citation>
    <scope>NUCLEOTIDE SEQUENCE [LARGE SCALE GENOMIC DNA]</scope>
    <source>
        <strain evidence="1 3">CCUG 54555</strain>
    </source>
</reference>
<dbReference type="OrthoDB" id="8913563at2"/>
<organism evidence="1 3">
    <name type="scientific">Burkholderia latens</name>
    <dbReference type="NCBI Taxonomy" id="488446"/>
    <lineage>
        <taxon>Bacteria</taxon>
        <taxon>Pseudomonadati</taxon>
        <taxon>Pseudomonadota</taxon>
        <taxon>Betaproteobacteria</taxon>
        <taxon>Burkholderiales</taxon>
        <taxon>Burkholderiaceae</taxon>
        <taxon>Burkholderia</taxon>
        <taxon>Burkholderia cepacia complex</taxon>
    </lineage>
</organism>
<reference evidence="2 4" key="2">
    <citation type="submission" date="2019-09" db="EMBL/GenBank/DDBJ databases">
        <authorList>
            <person name="Depoorter E."/>
        </authorList>
    </citation>
    <scope>NUCLEOTIDE SEQUENCE [LARGE SCALE GENOMIC DNA]</scope>
    <source>
        <strain evidence="2">LMG 24064</strain>
    </source>
</reference>
<evidence type="ECO:0008006" key="5">
    <source>
        <dbReference type="Google" id="ProtNLM"/>
    </source>
</evidence>
<name>A0A6H9TAF7_9BURK</name>
<sequence length="269" mass="30913">MDAEKIRRITYGFDAAMRHIPEVADKIRNRVKPINLKRCYDGLARDHVVVGFYDYFVNGNLSSLKNNLYVSCVIELASLGVGDSGFELETPDYLLYSMLSDSDAMVREFEVASPQGFVSAREDPLNNQFYVHMFQLAMAGDDVSLSDKIRRMAKSGRKPLRSQCERGEDFFSTLIRGDKEELEKIIFVDAAGKLEHVYTEDYFSFVAVLEAKLCWRRGIRVEVDHPLVPMELMPVKPLDHYDDVYDFMKPGWVPPSQGLIDRVSRWFKT</sequence>
<evidence type="ECO:0000313" key="2">
    <source>
        <dbReference type="EMBL" id="VWB17756.1"/>
    </source>
</evidence>
<evidence type="ECO:0000313" key="1">
    <source>
        <dbReference type="EMBL" id="KAB0644775.1"/>
    </source>
</evidence>
<dbReference type="AlphaFoldDB" id="A0A6H9TAF7"/>
<evidence type="ECO:0000313" key="3">
    <source>
        <dbReference type="Proteomes" id="UP000430232"/>
    </source>
</evidence>
<dbReference type="EMBL" id="CABVPL010000003">
    <property type="protein sequence ID" value="VWB17756.1"/>
    <property type="molecule type" value="Genomic_DNA"/>
</dbReference>
<accession>A0A6H9TAF7</accession>